<protein>
    <submittedName>
        <fullName evidence="2">Transporter protein</fullName>
    </submittedName>
</protein>
<gene>
    <name evidence="2" type="ORF">NCTC5386_01183</name>
</gene>
<dbReference type="EMBL" id="CABEHT010000001">
    <property type="protein sequence ID" value="VTS14209.1"/>
    <property type="molecule type" value="Genomic_DNA"/>
</dbReference>
<keyword evidence="1" id="KW-1133">Transmembrane helix</keyword>
<keyword evidence="1" id="KW-0472">Membrane</keyword>
<feature type="transmembrane region" description="Helical" evidence="1">
    <location>
        <begin position="156"/>
        <end position="178"/>
    </location>
</feature>
<reference evidence="2 3" key="1">
    <citation type="submission" date="2019-05" db="EMBL/GenBank/DDBJ databases">
        <authorList>
            <consortium name="Pathogen Informatics"/>
        </authorList>
    </citation>
    <scope>NUCLEOTIDE SEQUENCE [LARGE SCALE GENOMIC DNA]</scope>
    <source>
        <strain evidence="2 3">NCTC5386</strain>
    </source>
</reference>
<feature type="transmembrane region" description="Helical" evidence="1">
    <location>
        <begin position="83"/>
        <end position="102"/>
    </location>
</feature>
<name>A0A4U9XMD4_9STRE</name>
<keyword evidence="1" id="KW-0812">Transmembrane</keyword>
<evidence type="ECO:0000313" key="3">
    <source>
        <dbReference type="Proteomes" id="UP000394068"/>
    </source>
</evidence>
<accession>A0A4U9XMD4</accession>
<feature type="transmembrane region" description="Helical" evidence="1">
    <location>
        <begin position="56"/>
        <end position="77"/>
    </location>
</feature>
<dbReference type="AlphaFoldDB" id="A0A4U9XMD4"/>
<feature type="transmembrane region" description="Helical" evidence="1">
    <location>
        <begin position="185"/>
        <end position="210"/>
    </location>
</feature>
<evidence type="ECO:0000256" key="1">
    <source>
        <dbReference type="SAM" id="Phobius"/>
    </source>
</evidence>
<dbReference type="Proteomes" id="UP000394068">
    <property type="component" value="Unassembled WGS sequence"/>
</dbReference>
<proteinExistence type="predicted"/>
<feature type="transmembrane region" description="Helical" evidence="1">
    <location>
        <begin position="26"/>
        <end position="44"/>
    </location>
</feature>
<organism evidence="2 3">
    <name type="scientific">Streptococcus pseudoporcinus</name>
    <dbReference type="NCBI Taxonomy" id="361101"/>
    <lineage>
        <taxon>Bacteria</taxon>
        <taxon>Bacillati</taxon>
        <taxon>Bacillota</taxon>
        <taxon>Bacilli</taxon>
        <taxon>Lactobacillales</taxon>
        <taxon>Streptococcaceae</taxon>
        <taxon>Streptococcus</taxon>
    </lineage>
</organism>
<evidence type="ECO:0000313" key="2">
    <source>
        <dbReference type="EMBL" id="VTS14209.1"/>
    </source>
</evidence>
<dbReference type="RefSeq" id="WP_223837077.1">
    <property type="nucleotide sequence ID" value="NZ_CABEHT010000001.1"/>
</dbReference>
<sequence>MLTVLFPILIFHLMMQAELRRATVPIIAYTLAVFILAILVGKRLRVFIGESRSHFASFLLPTVEGGSVALPLYLSIVCVSSNTVIFDIAGAITAFLIIPVLVSRSAANQASNKELVFSIMRPLVKLIFVRFSLYSLVILGFFIFFPKFMANDHFRLAVLIYFMCPTGFALPAIISPIFKSEEDELFSATFISLSLVVTLVIYTLIVIFMVH</sequence>
<feature type="transmembrane region" description="Helical" evidence="1">
    <location>
        <begin position="123"/>
        <end position="144"/>
    </location>
</feature>